<keyword evidence="3" id="KW-1185">Reference proteome</keyword>
<dbReference type="EMBL" id="JAMKFB020000090">
    <property type="protein sequence ID" value="KAL0153505.1"/>
    <property type="molecule type" value="Genomic_DNA"/>
</dbReference>
<dbReference type="SUPFAM" id="SSF56235">
    <property type="entry name" value="N-terminal nucleophile aminohydrolases (Ntn hydrolases)"/>
    <property type="match status" value="1"/>
</dbReference>
<dbReference type="AlphaFoldDB" id="A0ABD0MVA8"/>
<dbReference type="InterPro" id="IPR029055">
    <property type="entry name" value="Ntn_hydrolases_N"/>
</dbReference>
<protein>
    <submittedName>
        <fullName evidence="2">Uncharacterized protein</fullName>
    </submittedName>
</protein>
<dbReference type="Proteomes" id="UP001529510">
    <property type="component" value="Unassembled WGS sequence"/>
</dbReference>
<name>A0ABD0MVA8_CIRMR</name>
<evidence type="ECO:0000313" key="2">
    <source>
        <dbReference type="EMBL" id="KAL0153505.1"/>
    </source>
</evidence>
<evidence type="ECO:0000256" key="1">
    <source>
        <dbReference type="ARBA" id="ARBA00009381"/>
    </source>
</evidence>
<comment type="similarity">
    <text evidence="1">Belongs to the gamma-glutamyltransferase family.</text>
</comment>
<dbReference type="Gene3D" id="3.60.20.40">
    <property type="match status" value="1"/>
</dbReference>
<feature type="non-terminal residue" evidence="2">
    <location>
        <position position="1"/>
    </location>
</feature>
<dbReference type="InterPro" id="IPR043137">
    <property type="entry name" value="GGT_ssub_C"/>
</dbReference>
<dbReference type="PANTHER" id="PTHR45027">
    <property type="entry name" value="PUTATIVE GLUTATHIONE HYDROLASE LIGHT CHAIN"/>
    <property type="match status" value="1"/>
</dbReference>
<comment type="caution">
    <text evidence="2">The sequence shown here is derived from an EMBL/GenBank/DDBJ whole genome shotgun (WGS) entry which is preliminary data.</text>
</comment>
<dbReference type="Pfam" id="PF01019">
    <property type="entry name" value="G_glu_transpept"/>
    <property type="match status" value="1"/>
</dbReference>
<organism evidence="2 3">
    <name type="scientific">Cirrhinus mrigala</name>
    <name type="common">Mrigala</name>
    <dbReference type="NCBI Taxonomy" id="683832"/>
    <lineage>
        <taxon>Eukaryota</taxon>
        <taxon>Metazoa</taxon>
        <taxon>Chordata</taxon>
        <taxon>Craniata</taxon>
        <taxon>Vertebrata</taxon>
        <taxon>Euteleostomi</taxon>
        <taxon>Actinopterygii</taxon>
        <taxon>Neopterygii</taxon>
        <taxon>Teleostei</taxon>
        <taxon>Ostariophysi</taxon>
        <taxon>Cypriniformes</taxon>
        <taxon>Cyprinidae</taxon>
        <taxon>Labeoninae</taxon>
        <taxon>Labeonini</taxon>
        <taxon>Cirrhinus</taxon>
    </lineage>
</organism>
<reference evidence="2 3" key="1">
    <citation type="submission" date="2024-05" db="EMBL/GenBank/DDBJ databases">
        <title>Genome sequencing and assembly of Indian major carp, Cirrhinus mrigala (Hamilton, 1822).</title>
        <authorList>
            <person name="Mohindra V."/>
            <person name="Chowdhury L.M."/>
            <person name="Lal K."/>
            <person name="Jena J.K."/>
        </authorList>
    </citation>
    <scope>NUCLEOTIDE SEQUENCE [LARGE SCALE GENOMIC DNA]</scope>
    <source>
        <strain evidence="2">CM1030</strain>
        <tissue evidence="2">Blood</tissue>
    </source>
</reference>
<proteinExistence type="inferred from homology"/>
<gene>
    <name evidence="2" type="ORF">M9458_051119</name>
</gene>
<evidence type="ECO:0000313" key="3">
    <source>
        <dbReference type="Proteomes" id="UP001529510"/>
    </source>
</evidence>
<dbReference type="InterPro" id="IPR000101">
    <property type="entry name" value="GGT_peptidase"/>
</dbReference>
<dbReference type="PANTHER" id="PTHR45027:SF1">
    <property type="match status" value="1"/>
</dbReference>
<accession>A0ABD0MVA8</accession>
<sequence length="88" mass="9714">VILNHLFFGYDLQKAVKEPRVQIPINKTNVEDCFDVRVTDGLRQKNHSIFHNAGLSAVQAVVREGGKVCAESDCRKGGYPAGYPEANL</sequence>